<dbReference type="InterPro" id="IPR045584">
    <property type="entry name" value="Pilin-like"/>
</dbReference>
<keyword evidence="1" id="KW-1133">Transmembrane helix</keyword>
<keyword evidence="1" id="KW-0812">Transmembrane</keyword>
<protein>
    <submittedName>
        <fullName evidence="2">Uncharacterized protein</fullName>
    </submittedName>
</protein>
<dbReference type="EMBL" id="WOWR01000015">
    <property type="protein sequence ID" value="KAF0254336.1"/>
    <property type="molecule type" value="Genomic_DNA"/>
</dbReference>
<sequence length="165" mass="18346">MVELIVTLSVIAIMLSFLVPNIWRPITDAKIRGAVSQAKQLVSTCDLVRVTPVSTSRDATNLKVTKNYGPEYSSWTDVSVLKAKLSSDYTMPTENPFGRPYLFKMSERSCVVAVDLDELIEGWEGYDLETVGTRTRIVVGTPARSMAGPGWVQQQNRFLTGETIR</sequence>
<dbReference type="Gene3D" id="3.30.700.10">
    <property type="entry name" value="Glycoprotein, Type 4 Pilin"/>
    <property type="match status" value="1"/>
</dbReference>
<organism evidence="2 3">
    <name type="scientific">Pseudomonas putida</name>
    <name type="common">Arthrobacter siderocapsulatus</name>
    <dbReference type="NCBI Taxonomy" id="303"/>
    <lineage>
        <taxon>Bacteria</taxon>
        <taxon>Pseudomonadati</taxon>
        <taxon>Pseudomonadota</taxon>
        <taxon>Gammaproteobacteria</taxon>
        <taxon>Pseudomonadales</taxon>
        <taxon>Pseudomonadaceae</taxon>
        <taxon>Pseudomonas</taxon>
    </lineage>
</organism>
<evidence type="ECO:0000313" key="2">
    <source>
        <dbReference type="EMBL" id="KAF0254336.1"/>
    </source>
</evidence>
<accession>A0A7V8EGC6</accession>
<comment type="caution">
    <text evidence="2">The sequence shown here is derived from an EMBL/GenBank/DDBJ whole genome shotgun (WGS) entry which is preliminary data.</text>
</comment>
<feature type="transmembrane region" description="Helical" evidence="1">
    <location>
        <begin position="6"/>
        <end position="23"/>
    </location>
</feature>
<evidence type="ECO:0000313" key="3">
    <source>
        <dbReference type="Proteomes" id="UP000442695"/>
    </source>
</evidence>
<reference evidence="2 3" key="1">
    <citation type="submission" date="2019-12" db="EMBL/GenBank/DDBJ databases">
        <authorList>
            <person name="Woiski C."/>
        </authorList>
    </citation>
    <scope>NUCLEOTIDE SEQUENCE [LARGE SCALE GENOMIC DNA]</scope>
    <source>
        <strain evidence="2 3">BOE100</strain>
    </source>
</reference>
<keyword evidence="1" id="KW-0472">Membrane</keyword>
<dbReference type="Proteomes" id="UP000442695">
    <property type="component" value="Unassembled WGS sequence"/>
</dbReference>
<proteinExistence type="predicted"/>
<dbReference type="AlphaFoldDB" id="A0A7V8EGC6"/>
<name>A0A7V8EGC6_PSEPU</name>
<gene>
    <name evidence="2" type="ORF">GN299_13870</name>
</gene>
<dbReference type="SUPFAM" id="SSF54523">
    <property type="entry name" value="Pili subunits"/>
    <property type="match status" value="1"/>
</dbReference>
<evidence type="ECO:0000256" key="1">
    <source>
        <dbReference type="SAM" id="Phobius"/>
    </source>
</evidence>